<accession>F3FRG5</accession>
<dbReference type="Pfam" id="PF00668">
    <property type="entry name" value="Condensation"/>
    <property type="match status" value="1"/>
</dbReference>
<proteinExistence type="predicted"/>
<dbReference type="Gene3D" id="3.30.559.10">
    <property type="entry name" value="Chloramphenicol acetyltransferase-like domain"/>
    <property type="match status" value="1"/>
</dbReference>
<feature type="domain" description="AMP-dependent synthetase/ligase" evidence="1">
    <location>
        <begin position="455"/>
        <end position="518"/>
    </location>
</feature>
<evidence type="ECO:0000313" key="4">
    <source>
        <dbReference type="Proteomes" id="UP000004471"/>
    </source>
</evidence>
<feature type="non-terminal residue" evidence="3">
    <location>
        <position position="518"/>
    </location>
</feature>
<dbReference type="InterPro" id="IPR042099">
    <property type="entry name" value="ANL_N_sf"/>
</dbReference>
<dbReference type="PANTHER" id="PTHR45527:SF14">
    <property type="entry name" value="PLIPASTATIN SYNTHASE SUBUNIT B"/>
    <property type="match status" value="1"/>
</dbReference>
<evidence type="ECO:0000313" key="3">
    <source>
        <dbReference type="EMBL" id="EGH32807.1"/>
    </source>
</evidence>
<reference evidence="3 4" key="1">
    <citation type="journal article" date="2011" name="PLoS Pathog.">
        <title>Dynamic evolution of pathogenicity revealed by sequencing and comparative genomics of 19 Pseudomonas syringae isolates.</title>
        <authorList>
            <person name="Baltrus D.A."/>
            <person name="Nishimura M.T."/>
            <person name="Romanchuk A."/>
            <person name="Chang J.H."/>
            <person name="Mukhtar M.S."/>
            <person name="Cherkis K."/>
            <person name="Roach J."/>
            <person name="Grant S.R."/>
            <person name="Jones C.D."/>
            <person name="Dangl J.L."/>
        </authorList>
    </citation>
    <scope>NUCLEOTIDE SEQUENCE [LARGE SCALE GENOMIC DNA]</scope>
    <source>
        <strain evidence="4">M301072PT</strain>
    </source>
</reference>
<gene>
    <name evidence="3" type="ORF">PSYJA_29131</name>
</gene>
<dbReference type="GO" id="GO:0044550">
    <property type="term" value="P:secondary metabolite biosynthetic process"/>
    <property type="evidence" value="ECO:0007669"/>
    <property type="project" value="TreeGrafter"/>
</dbReference>
<feature type="non-terminal residue" evidence="3">
    <location>
        <position position="1"/>
    </location>
</feature>
<dbReference type="InterPro" id="IPR000873">
    <property type="entry name" value="AMP-dep_synth/lig_dom"/>
</dbReference>
<dbReference type="Pfam" id="PF00501">
    <property type="entry name" value="AMP-binding"/>
    <property type="match status" value="1"/>
</dbReference>
<dbReference type="Gene3D" id="3.40.50.12780">
    <property type="entry name" value="N-terminal domain of ligase-like"/>
    <property type="match status" value="1"/>
</dbReference>
<dbReference type="AlphaFoldDB" id="F3FRG5"/>
<dbReference type="GO" id="GO:0043041">
    <property type="term" value="P:amino acid activation for nonribosomal peptide biosynthetic process"/>
    <property type="evidence" value="ECO:0007669"/>
    <property type="project" value="TreeGrafter"/>
</dbReference>
<protein>
    <submittedName>
        <fullName evidence="3">Amino acid adenylation</fullName>
    </submittedName>
</protein>
<dbReference type="HOGENOM" id="CLU_526341_0_0_6"/>
<dbReference type="SUPFAM" id="SSF52777">
    <property type="entry name" value="CoA-dependent acyltransferases"/>
    <property type="match status" value="2"/>
</dbReference>
<evidence type="ECO:0000259" key="2">
    <source>
        <dbReference type="Pfam" id="PF00668"/>
    </source>
</evidence>
<feature type="domain" description="Condensation" evidence="2">
    <location>
        <begin position="9"/>
        <end position="431"/>
    </location>
</feature>
<dbReference type="GO" id="GO:0005829">
    <property type="term" value="C:cytosol"/>
    <property type="evidence" value="ECO:0007669"/>
    <property type="project" value="TreeGrafter"/>
</dbReference>
<dbReference type="EMBL" id="AEAH01001325">
    <property type="protein sequence ID" value="EGH32807.1"/>
    <property type="molecule type" value="Genomic_DNA"/>
</dbReference>
<dbReference type="InterPro" id="IPR001242">
    <property type="entry name" value="Condensation_dom"/>
</dbReference>
<dbReference type="PANTHER" id="PTHR45527">
    <property type="entry name" value="NONRIBOSOMAL PEPTIDE SYNTHETASE"/>
    <property type="match status" value="1"/>
</dbReference>
<comment type="caution">
    <text evidence="3">The sequence shown here is derived from an EMBL/GenBank/DDBJ whole genome shotgun (WGS) entry which is preliminary data.</text>
</comment>
<dbReference type="Gene3D" id="3.30.559.30">
    <property type="entry name" value="Nonribosomal peptide synthetase, condensation domain"/>
    <property type="match status" value="1"/>
</dbReference>
<dbReference type="GO" id="GO:0031177">
    <property type="term" value="F:phosphopantetheine binding"/>
    <property type="evidence" value="ECO:0007669"/>
    <property type="project" value="TreeGrafter"/>
</dbReference>
<dbReference type="CDD" id="cd19531">
    <property type="entry name" value="LCL_NRPS-like"/>
    <property type="match status" value="1"/>
</dbReference>
<organism evidence="3 4">
    <name type="scientific">Pseudomonas syringae pv. japonica str. M301072</name>
    <dbReference type="NCBI Taxonomy" id="629262"/>
    <lineage>
        <taxon>Bacteria</taxon>
        <taxon>Pseudomonadati</taxon>
        <taxon>Pseudomonadota</taxon>
        <taxon>Gammaproteobacteria</taxon>
        <taxon>Pseudomonadales</taxon>
        <taxon>Pseudomonadaceae</taxon>
        <taxon>Pseudomonas</taxon>
        <taxon>Pseudomonas syringae</taxon>
    </lineage>
</organism>
<name>F3FRG5_PSESX</name>
<dbReference type="GO" id="GO:0003824">
    <property type="term" value="F:catalytic activity"/>
    <property type="evidence" value="ECO:0007669"/>
    <property type="project" value="InterPro"/>
</dbReference>
<sequence>LDRLDPGASGAYHMPMSLLLRGELDHRALKAALDRLVARHESLRTTFELHGEHPVQLIAAADSGFALAEQDLRSQPYEQASLSASRIADSEVAAPFDLRQGPLIRGRLLRLADDEHMLLITQHHIISDGWSVGVLINEFVALYQAFSQHQPDPLPALSIQYADYAVWQRRTFTGERLAEQADFWREHLGGAPTLLSLPTDRPRPALQSYRGGAVPVTIDATLYQRLERFCQAHNVTLFMGLLSAWSVLMARLGNERDVVIGVPSANRGRTETENLIGFFVNTLALRIDLAQNPSVAQLLEQVRQTTLAAHEHQDIPFEQVIEALQPPRSMSHSPLCQVALSLDNTSIGGELKLPGLSLHPVLQAHETAQFDLMLILGSENGTLTGVIEYASDLFDRATVERFAQHFHTLLEAMVEDVAQPVLGLPLLSPAQRLASPALLQPKAVFASGLMVHQRFEQFAAAHPQNIALVFGGQEVSYQTLNRRANRLAHELLAQGVRPDDGVAILAERGTQMICAVLA</sequence>
<dbReference type="InterPro" id="IPR023213">
    <property type="entry name" value="CAT-like_dom_sf"/>
</dbReference>
<dbReference type="Proteomes" id="UP000004471">
    <property type="component" value="Unassembled WGS sequence"/>
</dbReference>
<dbReference type="SUPFAM" id="SSF56801">
    <property type="entry name" value="Acetyl-CoA synthetase-like"/>
    <property type="match status" value="1"/>
</dbReference>
<evidence type="ECO:0000259" key="1">
    <source>
        <dbReference type="Pfam" id="PF00501"/>
    </source>
</evidence>